<gene>
    <name evidence="2" type="ORF">SAMEA4412677_00093</name>
</gene>
<dbReference type="Gene3D" id="2.30.30.290">
    <property type="entry name" value="YopX-like domains"/>
    <property type="match status" value="1"/>
</dbReference>
<dbReference type="InterPro" id="IPR023385">
    <property type="entry name" value="YopX-like_C"/>
</dbReference>
<reference evidence="2 3" key="1">
    <citation type="submission" date="2017-06" db="EMBL/GenBank/DDBJ databases">
        <authorList>
            <consortium name="Pathogen Informatics"/>
        </authorList>
    </citation>
    <scope>NUCLEOTIDE SEQUENCE [LARGE SCALE GENOMIC DNA]</scope>
    <source>
        <strain evidence="2 3">NCTC13490</strain>
    </source>
</reference>
<organism evidence="2 3">
    <name type="scientific">Chryseobacterium taklimakanense</name>
    <dbReference type="NCBI Taxonomy" id="536441"/>
    <lineage>
        <taxon>Bacteria</taxon>
        <taxon>Pseudomonadati</taxon>
        <taxon>Bacteroidota</taxon>
        <taxon>Flavobacteriia</taxon>
        <taxon>Flavobacteriales</taxon>
        <taxon>Weeksellaceae</taxon>
        <taxon>Chryseobacterium group</taxon>
        <taxon>Chryseobacterium</taxon>
    </lineage>
</organism>
<proteinExistence type="predicted"/>
<name>A0A239WD60_9FLAO</name>
<evidence type="ECO:0000259" key="1">
    <source>
        <dbReference type="Pfam" id="PF09643"/>
    </source>
</evidence>
<dbReference type="EMBL" id="LT906465">
    <property type="protein sequence ID" value="SNV32030.1"/>
    <property type="molecule type" value="Genomic_DNA"/>
</dbReference>
<dbReference type="SUPFAM" id="SSF159006">
    <property type="entry name" value="YopX-like"/>
    <property type="match status" value="1"/>
</dbReference>
<feature type="domain" description="YopX protein" evidence="1">
    <location>
        <begin position="9"/>
        <end position="80"/>
    </location>
</feature>
<evidence type="ECO:0000313" key="3">
    <source>
        <dbReference type="Proteomes" id="UP000215196"/>
    </source>
</evidence>
<evidence type="ECO:0000313" key="2">
    <source>
        <dbReference type="EMBL" id="SNV32030.1"/>
    </source>
</evidence>
<dbReference type="InterPro" id="IPR019096">
    <property type="entry name" value="YopX_protein"/>
</dbReference>
<dbReference type="Pfam" id="PF09643">
    <property type="entry name" value="YopX"/>
    <property type="match status" value="1"/>
</dbReference>
<keyword evidence="3" id="KW-1185">Reference proteome</keyword>
<accession>A0A239WD60</accession>
<dbReference type="AlphaFoldDB" id="A0A239WD60"/>
<dbReference type="RefSeq" id="WP_095069358.1">
    <property type="nucleotide sequence ID" value="NZ_LT906465.1"/>
</dbReference>
<protein>
    <submittedName>
        <fullName evidence="2">YopX protein</fullName>
    </submittedName>
</protein>
<dbReference type="Proteomes" id="UP000215196">
    <property type="component" value="Chromosome 1"/>
</dbReference>
<dbReference type="KEGG" id="ctak:4412677_00093"/>
<sequence>MNKLERIPTGIQDINERMIFVDDIVKVTYGDAPNNFSENEKVIYENGKFYLDHQDGTSSFDSPHYSLEVIGNIHDNPELFNNGRRISFWGD</sequence>